<evidence type="ECO:0000259" key="4">
    <source>
        <dbReference type="PROSITE" id="PS50949"/>
    </source>
</evidence>
<reference evidence="5 6" key="1">
    <citation type="submission" date="2021-01" db="EMBL/GenBank/DDBJ databases">
        <title>Whole genome shotgun sequence of Plantactinospora endophytica NBRC 110450.</title>
        <authorList>
            <person name="Komaki H."/>
            <person name="Tamura T."/>
        </authorList>
    </citation>
    <scope>NUCLEOTIDE SEQUENCE [LARGE SCALE GENOMIC DNA]</scope>
    <source>
        <strain evidence="5 6">NBRC 110450</strain>
    </source>
</reference>
<dbReference type="SUPFAM" id="SSF46785">
    <property type="entry name" value="Winged helix' DNA-binding domain"/>
    <property type="match status" value="1"/>
</dbReference>
<dbReference type="InterPro" id="IPR036388">
    <property type="entry name" value="WH-like_DNA-bd_sf"/>
</dbReference>
<keyword evidence="1" id="KW-0805">Transcription regulation</keyword>
<dbReference type="PANTHER" id="PTHR44846:SF1">
    <property type="entry name" value="MANNOSYL-D-GLYCERATE TRANSPORT_METABOLISM SYSTEM REPRESSOR MNGR-RELATED"/>
    <property type="match status" value="1"/>
</dbReference>
<proteinExistence type="predicted"/>
<keyword evidence="2" id="KW-0238">DNA-binding</keyword>
<dbReference type="InterPro" id="IPR000524">
    <property type="entry name" value="Tscrpt_reg_HTH_GntR"/>
</dbReference>
<feature type="domain" description="HTH gntR-type" evidence="4">
    <location>
        <begin position="25"/>
        <end position="93"/>
    </location>
</feature>
<accession>A0ABQ4DU93</accession>
<evidence type="ECO:0000313" key="5">
    <source>
        <dbReference type="EMBL" id="GIG86013.1"/>
    </source>
</evidence>
<name>A0ABQ4DU93_9ACTN</name>
<evidence type="ECO:0000256" key="1">
    <source>
        <dbReference type="ARBA" id="ARBA00023015"/>
    </source>
</evidence>
<evidence type="ECO:0000313" key="6">
    <source>
        <dbReference type="Proteomes" id="UP000646749"/>
    </source>
</evidence>
<dbReference type="InterPro" id="IPR036390">
    <property type="entry name" value="WH_DNA-bd_sf"/>
</dbReference>
<gene>
    <name evidence="5" type="ORF">Pen02_09490</name>
</gene>
<sequence length="99" mass="10863">MVCPALTRCFNVFYGLPMIDHDSPVPVYRQLVDILRGQIERGELAPDRPIPSVAQLVGTYGIARGTAVKAVQVLVRDGLAYTVTGKGTYVRRREATSET</sequence>
<dbReference type="Gene3D" id="1.10.10.10">
    <property type="entry name" value="Winged helix-like DNA-binding domain superfamily/Winged helix DNA-binding domain"/>
    <property type="match status" value="1"/>
</dbReference>
<dbReference type="CDD" id="cd07377">
    <property type="entry name" value="WHTH_GntR"/>
    <property type="match status" value="1"/>
</dbReference>
<dbReference type="PANTHER" id="PTHR44846">
    <property type="entry name" value="MANNOSYL-D-GLYCERATE TRANSPORT/METABOLISM SYSTEM REPRESSOR MNGR-RELATED"/>
    <property type="match status" value="1"/>
</dbReference>
<dbReference type="SMART" id="SM00345">
    <property type="entry name" value="HTH_GNTR"/>
    <property type="match status" value="1"/>
</dbReference>
<evidence type="ECO:0000256" key="3">
    <source>
        <dbReference type="ARBA" id="ARBA00023163"/>
    </source>
</evidence>
<dbReference type="Proteomes" id="UP000646749">
    <property type="component" value="Unassembled WGS sequence"/>
</dbReference>
<comment type="caution">
    <text evidence="5">The sequence shown here is derived from an EMBL/GenBank/DDBJ whole genome shotgun (WGS) entry which is preliminary data.</text>
</comment>
<dbReference type="InterPro" id="IPR050679">
    <property type="entry name" value="Bact_HTH_transcr_reg"/>
</dbReference>
<dbReference type="PROSITE" id="PS50949">
    <property type="entry name" value="HTH_GNTR"/>
    <property type="match status" value="1"/>
</dbReference>
<keyword evidence="6" id="KW-1185">Reference proteome</keyword>
<organism evidence="5 6">
    <name type="scientific">Plantactinospora endophytica</name>
    <dbReference type="NCBI Taxonomy" id="673535"/>
    <lineage>
        <taxon>Bacteria</taxon>
        <taxon>Bacillati</taxon>
        <taxon>Actinomycetota</taxon>
        <taxon>Actinomycetes</taxon>
        <taxon>Micromonosporales</taxon>
        <taxon>Micromonosporaceae</taxon>
        <taxon>Plantactinospora</taxon>
    </lineage>
</organism>
<dbReference type="Pfam" id="PF00392">
    <property type="entry name" value="GntR"/>
    <property type="match status" value="1"/>
</dbReference>
<evidence type="ECO:0000256" key="2">
    <source>
        <dbReference type="ARBA" id="ARBA00023125"/>
    </source>
</evidence>
<keyword evidence="3" id="KW-0804">Transcription</keyword>
<protein>
    <recommendedName>
        <fullName evidence="4">HTH gntR-type domain-containing protein</fullName>
    </recommendedName>
</protein>
<dbReference type="EMBL" id="BONW01000002">
    <property type="protein sequence ID" value="GIG86013.1"/>
    <property type="molecule type" value="Genomic_DNA"/>
</dbReference>